<protein>
    <submittedName>
        <fullName evidence="1">Uncharacterized protein</fullName>
    </submittedName>
</protein>
<evidence type="ECO:0000313" key="1">
    <source>
        <dbReference type="EMBL" id="GBP34331.1"/>
    </source>
</evidence>
<reference evidence="1 2" key="1">
    <citation type="journal article" date="2019" name="Commun. Biol.">
        <title>The bagworm genome reveals a unique fibroin gene that provides high tensile strength.</title>
        <authorList>
            <person name="Kono N."/>
            <person name="Nakamura H."/>
            <person name="Ohtoshi R."/>
            <person name="Tomita M."/>
            <person name="Numata K."/>
            <person name="Arakawa K."/>
        </authorList>
    </citation>
    <scope>NUCLEOTIDE SEQUENCE [LARGE SCALE GENOMIC DNA]</scope>
</reference>
<comment type="caution">
    <text evidence="1">The sequence shown here is derived from an EMBL/GenBank/DDBJ whole genome shotgun (WGS) entry which is preliminary data.</text>
</comment>
<dbReference type="Proteomes" id="UP000299102">
    <property type="component" value="Unassembled WGS sequence"/>
</dbReference>
<keyword evidence="2" id="KW-1185">Reference proteome</keyword>
<gene>
    <name evidence="1" type="ORF">EVAR_7382_1</name>
</gene>
<sequence>MPAPAVTPRRRVTVTRTARAAGEDATAENGVHVPTAPRTGEAVQNEQVLVQAQEIRGGHQPDADRNTGETRSIERLQDVTSGVWSRCLGPYLVKLAQVPQKETQKGGCYLLASQGCPFCTGLV</sequence>
<accession>A0A4C1V697</accession>
<proteinExistence type="predicted"/>
<organism evidence="1 2">
    <name type="scientific">Eumeta variegata</name>
    <name type="common">Bagworm moth</name>
    <name type="synonym">Eumeta japonica</name>
    <dbReference type="NCBI Taxonomy" id="151549"/>
    <lineage>
        <taxon>Eukaryota</taxon>
        <taxon>Metazoa</taxon>
        <taxon>Ecdysozoa</taxon>
        <taxon>Arthropoda</taxon>
        <taxon>Hexapoda</taxon>
        <taxon>Insecta</taxon>
        <taxon>Pterygota</taxon>
        <taxon>Neoptera</taxon>
        <taxon>Endopterygota</taxon>
        <taxon>Lepidoptera</taxon>
        <taxon>Glossata</taxon>
        <taxon>Ditrysia</taxon>
        <taxon>Tineoidea</taxon>
        <taxon>Psychidae</taxon>
        <taxon>Oiketicinae</taxon>
        <taxon>Eumeta</taxon>
    </lineage>
</organism>
<dbReference type="AlphaFoldDB" id="A0A4C1V697"/>
<name>A0A4C1V697_EUMVA</name>
<evidence type="ECO:0000313" key="2">
    <source>
        <dbReference type="Proteomes" id="UP000299102"/>
    </source>
</evidence>
<dbReference type="EMBL" id="BGZK01000287">
    <property type="protein sequence ID" value="GBP34331.1"/>
    <property type="molecule type" value="Genomic_DNA"/>
</dbReference>